<dbReference type="CDD" id="cd01372">
    <property type="entry name" value="KISc_KIF4"/>
    <property type="match status" value="1"/>
</dbReference>
<dbReference type="GO" id="GO:0007018">
    <property type="term" value="P:microtubule-based movement"/>
    <property type="evidence" value="ECO:0007669"/>
    <property type="project" value="InterPro"/>
</dbReference>
<feature type="coiled-coil region" evidence="7">
    <location>
        <begin position="555"/>
        <end position="617"/>
    </location>
</feature>
<dbReference type="InterPro" id="IPR036961">
    <property type="entry name" value="Kinesin_motor_dom_sf"/>
</dbReference>
<dbReference type="Pfam" id="PF00225">
    <property type="entry name" value="Kinesin"/>
    <property type="match status" value="1"/>
</dbReference>
<evidence type="ECO:0000256" key="5">
    <source>
        <dbReference type="ARBA" id="ARBA00023054"/>
    </source>
</evidence>
<dbReference type="GO" id="GO:0005737">
    <property type="term" value="C:cytoplasm"/>
    <property type="evidence" value="ECO:0007669"/>
    <property type="project" value="UniProtKB-SubCell"/>
</dbReference>
<protein>
    <submittedName>
        <fullName evidence="10">1657_t:CDS:1</fullName>
    </submittedName>
</protein>
<dbReference type="GO" id="GO:0005524">
    <property type="term" value="F:ATP binding"/>
    <property type="evidence" value="ECO:0007669"/>
    <property type="project" value="UniProtKB-UniRule"/>
</dbReference>
<evidence type="ECO:0000256" key="8">
    <source>
        <dbReference type="SAM" id="MobiDB-lite"/>
    </source>
</evidence>
<feature type="compositionally biased region" description="Polar residues" evidence="8">
    <location>
        <begin position="451"/>
        <end position="468"/>
    </location>
</feature>
<evidence type="ECO:0000256" key="7">
    <source>
        <dbReference type="SAM" id="Coils"/>
    </source>
</evidence>
<accession>A0A9N8ZVV5</accession>
<feature type="compositionally biased region" description="Polar residues" evidence="8">
    <location>
        <begin position="1206"/>
        <end position="1215"/>
    </location>
</feature>
<dbReference type="SUPFAM" id="SSF57997">
    <property type="entry name" value="Tropomyosin"/>
    <property type="match status" value="1"/>
</dbReference>
<dbReference type="GO" id="GO:0007052">
    <property type="term" value="P:mitotic spindle organization"/>
    <property type="evidence" value="ECO:0007669"/>
    <property type="project" value="TreeGrafter"/>
</dbReference>
<organism evidence="10 11">
    <name type="scientific">Acaulospora morrowiae</name>
    <dbReference type="NCBI Taxonomy" id="94023"/>
    <lineage>
        <taxon>Eukaryota</taxon>
        <taxon>Fungi</taxon>
        <taxon>Fungi incertae sedis</taxon>
        <taxon>Mucoromycota</taxon>
        <taxon>Glomeromycotina</taxon>
        <taxon>Glomeromycetes</taxon>
        <taxon>Diversisporales</taxon>
        <taxon>Acaulosporaceae</taxon>
        <taxon>Acaulospora</taxon>
    </lineage>
</organism>
<keyword evidence="2" id="KW-0963">Cytoplasm</keyword>
<evidence type="ECO:0000259" key="9">
    <source>
        <dbReference type="PROSITE" id="PS50067"/>
    </source>
</evidence>
<dbReference type="InterPro" id="IPR027640">
    <property type="entry name" value="Kinesin-like_fam"/>
</dbReference>
<dbReference type="InterPro" id="IPR019821">
    <property type="entry name" value="Kinesin_motor_CS"/>
</dbReference>
<dbReference type="GO" id="GO:0003777">
    <property type="term" value="F:microtubule motor activity"/>
    <property type="evidence" value="ECO:0007669"/>
    <property type="project" value="InterPro"/>
</dbReference>
<reference evidence="10" key="1">
    <citation type="submission" date="2021-06" db="EMBL/GenBank/DDBJ databases">
        <authorList>
            <person name="Kallberg Y."/>
            <person name="Tangrot J."/>
            <person name="Rosling A."/>
        </authorList>
    </citation>
    <scope>NUCLEOTIDE SEQUENCE</scope>
    <source>
        <strain evidence="10">CL551</strain>
    </source>
</reference>
<dbReference type="GO" id="GO:0051231">
    <property type="term" value="P:spindle elongation"/>
    <property type="evidence" value="ECO:0007669"/>
    <property type="project" value="TreeGrafter"/>
</dbReference>
<dbReference type="OrthoDB" id="3176171at2759"/>
<keyword evidence="3 6" id="KW-0547">Nucleotide-binding</keyword>
<feature type="region of interest" description="Disordered" evidence="8">
    <location>
        <begin position="221"/>
        <end position="263"/>
    </location>
</feature>
<keyword evidence="6" id="KW-0505">Motor protein</keyword>
<feature type="coiled-coil region" evidence="7">
    <location>
        <begin position="1221"/>
        <end position="1248"/>
    </location>
</feature>
<feature type="coiled-coil region" evidence="7">
    <location>
        <begin position="667"/>
        <end position="759"/>
    </location>
</feature>
<evidence type="ECO:0000313" key="11">
    <source>
        <dbReference type="Proteomes" id="UP000789342"/>
    </source>
</evidence>
<dbReference type="SMART" id="SM00129">
    <property type="entry name" value="KISc"/>
    <property type="match status" value="1"/>
</dbReference>
<feature type="region of interest" description="Disordered" evidence="8">
    <location>
        <begin position="1050"/>
        <end position="1071"/>
    </location>
</feature>
<dbReference type="InterPro" id="IPR001752">
    <property type="entry name" value="Kinesin_motor_dom"/>
</dbReference>
<feature type="domain" description="Kinesin motor" evidence="9">
    <location>
        <begin position="1"/>
        <end position="378"/>
    </location>
</feature>
<dbReference type="EMBL" id="CAJVPV010001842">
    <property type="protein sequence ID" value="CAG8509976.1"/>
    <property type="molecule type" value="Genomic_DNA"/>
</dbReference>
<dbReference type="InterPro" id="IPR027417">
    <property type="entry name" value="P-loop_NTPase"/>
</dbReference>
<feature type="compositionally biased region" description="Polar residues" evidence="8">
    <location>
        <begin position="1060"/>
        <end position="1070"/>
    </location>
</feature>
<feature type="compositionally biased region" description="Polar residues" evidence="8">
    <location>
        <begin position="431"/>
        <end position="441"/>
    </location>
</feature>
<keyword evidence="5 7" id="KW-0175">Coiled coil</keyword>
<dbReference type="PANTHER" id="PTHR47969">
    <property type="entry name" value="CHROMOSOME-ASSOCIATED KINESIN KIF4A-RELATED"/>
    <property type="match status" value="1"/>
</dbReference>
<comment type="subcellular location">
    <subcellularLocation>
        <location evidence="1">Cytoplasm</location>
    </subcellularLocation>
</comment>
<evidence type="ECO:0000256" key="6">
    <source>
        <dbReference type="PROSITE-ProRule" id="PRU00283"/>
    </source>
</evidence>
<dbReference type="Gene3D" id="3.40.850.10">
    <property type="entry name" value="Kinesin motor domain"/>
    <property type="match status" value="1"/>
</dbReference>
<feature type="region of interest" description="Disordered" evidence="8">
    <location>
        <begin position="1196"/>
        <end position="1220"/>
    </location>
</feature>
<evidence type="ECO:0000256" key="1">
    <source>
        <dbReference type="ARBA" id="ARBA00004496"/>
    </source>
</evidence>
<feature type="compositionally biased region" description="Basic and acidic residues" evidence="8">
    <location>
        <begin position="1050"/>
        <end position="1059"/>
    </location>
</feature>
<keyword evidence="11" id="KW-1185">Reference proteome</keyword>
<dbReference type="GO" id="GO:0008017">
    <property type="term" value="F:microtubule binding"/>
    <property type="evidence" value="ECO:0007669"/>
    <property type="project" value="InterPro"/>
</dbReference>
<feature type="binding site" evidence="6">
    <location>
        <begin position="87"/>
        <end position="94"/>
    </location>
    <ligand>
        <name>ATP</name>
        <dbReference type="ChEBI" id="CHEBI:30616"/>
    </ligand>
</feature>
<evidence type="ECO:0000256" key="3">
    <source>
        <dbReference type="ARBA" id="ARBA00022741"/>
    </source>
</evidence>
<dbReference type="PROSITE" id="PS00411">
    <property type="entry name" value="KINESIN_MOTOR_1"/>
    <property type="match status" value="1"/>
</dbReference>
<proteinExistence type="inferred from homology"/>
<name>A0A9N8ZVV5_9GLOM</name>
<sequence length="1747" mass="197222">MNKLAVRIRPITNEDLANLPTRFQRSVLSTSPLTPNQVVVAGEKKQSFNFDHVFGPEASQKEIYDKAVLRLIDKFLEGYNVTILAYGQTSSGKTHTMGTADNSSLPTDSKGIIPRAISTLFDAMNSPQYRSINFSVKVSFVEIYNEDLIDLLGEGEGESRPQVTIREDSKGNILWSGLQEMKVNGVDEVISHLSRGSLNRQVGATDMNSKSSRSHAIFSVTMSQQRSAQAPGGRNGSMSPTQEPKGRPSSRSNSRLSVGRKADDGGDLVSVTSKFHFVDLAGSERLKRTGTVGDRAKEGISINSGLLALGNVISALGDPNKAKHTTHIPYRDSKLTRLLQDSLGGNAQTLMIACVSPAEFNLNETVNTLKYANRARNIKNSAVVNQEEAGWNDVDHLQNLVIKLRNEIKTIKAAESMGLSNAGRSVGGSGRTTPMSLSGRDTPSYLRRPSTPVSAYSNATNQPSGSQNNHKDVDALEEQLAQLQSSYIALSQKYAKTSAELAMHQDNFDEINDTPPLAKASNGIPPIKPMKAIKEEENFPDQSSPSFQEAVEPVIEEYEKSISALEGKLAATQAALSHSDIMIQEQESKLDNVEKINEQNKVLVNDLRNEISKLHERESTTEQYISDLETRLDNQTKEQVKDHDLIISLKSRITQMKLNESNNEGYIHDLETKLAKNEEQLTELATTIDKLEKKLQQREFEYQELEKVFKLNNSDQEKQLLLKDIDERDKRIGQLEQQVELLLNELEDLKRLSEIHDEEIDNFHSRDVSSFSITSESSGSSIPSLTNGRERLIVETLEARLSELQKTHDITVNDLNDMRSRYQECLSKINELYLRLAESQSEELKNYTPSTPMTPISPTSSVDRMSLPPTLIYSELNKELLGKANDASRFISHRKSKSLSNEIKGQEKRELAHFAIVQRLQNELNQLSSLHDDKAQGLEAIKQEFARLEICYREALEVIEELREEIKKRDALAQLEVMSMITPSEHNIESHSPISSEVDQLEVVQRLREEIEQLKEEQRMVMENISELQMVNDETSDITRIESSIKELREELRDAHSNSEKTTGGSTNDNARAIELESRIKELELQLSKAQEDQRQQKILESTSRLEGFKPVENKNSIQTEEEDEKMSALKQQVEKLQTSIESKSHTIAALLLPTSEHQNTISRLEDELQEVREAYRLATKGESVVKLVTIPEASEGDENKERSVQSDYNTNHATSSDKLEQNVDENVRALEDRVKDLEGQLAKAKEAQHIPTPRNSVLYLVDPTQKIFNTLQAKLSALQDFTSKSGETQDLKTEQELITSLQTHLETLKVDIKRKYELIEVLKRELVDKGMLKQKLREKESEAIVIQSQLLQYKSREESMKKDITELQAQLEKLKSGKGADEYVQNEIQAVKQELKLVKERELVALDRIKTLDAEIERMRQVEVTQKERIAVLESGLAEKGYDVDDDLIKLRTELALVKEAEIVNGRTITDLERRLSESINVKNVQEDSEELAIIKGELEESKATDSILRKAVEELEQKLTVAEKQSHDLQMKREEVTSLKDIEFKQNIMIEQLKSQIQETSDEKEAAIKEAQNIKDDFTAQKELVVALESELANLNERWLEVKKQDEASKKELEKLRQQRDQHEKRIKDLEGEIESLKASIEVNNGDVSSLKIELANAKLEMNARNQLVSEMGNQMMSIEKERDQLAERLAELTNTLETKESEREEAIKTLESKITDLKSQLEEVGKSSKLDKETIADLSGQLAI</sequence>
<dbReference type="PRINTS" id="PR00380">
    <property type="entry name" value="KINESINHEAVY"/>
</dbReference>
<dbReference type="PANTHER" id="PTHR47969:SF15">
    <property type="entry name" value="CHROMOSOME-ASSOCIATED KINESIN KIF4A-RELATED"/>
    <property type="match status" value="1"/>
</dbReference>
<dbReference type="SUPFAM" id="SSF52540">
    <property type="entry name" value="P-loop containing nucleoside triphosphate hydrolases"/>
    <property type="match status" value="1"/>
</dbReference>
<gene>
    <name evidence="10" type="ORF">AMORRO_LOCUS3676</name>
</gene>
<evidence type="ECO:0000313" key="10">
    <source>
        <dbReference type="EMBL" id="CAG8509976.1"/>
    </source>
</evidence>
<dbReference type="PROSITE" id="PS50067">
    <property type="entry name" value="KINESIN_MOTOR_2"/>
    <property type="match status" value="1"/>
</dbReference>
<feature type="non-terminal residue" evidence="10">
    <location>
        <position position="1747"/>
    </location>
</feature>
<dbReference type="Gene3D" id="1.10.287.1490">
    <property type="match status" value="1"/>
</dbReference>
<dbReference type="GO" id="GO:0005875">
    <property type="term" value="C:microtubule associated complex"/>
    <property type="evidence" value="ECO:0007669"/>
    <property type="project" value="TreeGrafter"/>
</dbReference>
<feature type="coiled-coil region" evidence="7">
    <location>
        <begin position="1500"/>
        <end position="1730"/>
    </location>
</feature>
<comment type="caution">
    <text evidence="10">The sequence shown here is derived from an EMBL/GenBank/DDBJ whole genome shotgun (WGS) entry which is preliminary data.</text>
</comment>
<evidence type="ECO:0000256" key="4">
    <source>
        <dbReference type="ARBA" id="ARBA00022840"/>
    </source>
</evidence>
<keyword evidence="4 6" id="KW-0067">ATP-binding</keyword>
<comment type="similarity">
    <text evidence="6">Belongs to the TRAFAC class myosin-kinesin ATPase superfamily. Kinesin family.</text>
</comment>
<feature type="region of interest" description="Disordered" evidence="8">
    <location>
        <begin position="420"/>
        <end position="470"/>
    </location>
</feature>
<evidence type="ECO:0000256" key="2">
    <source>
        <dbReference type="ARBA" id="ARBA00022490"/>
    </source>
</evidence>
<feature type="coiled-coil region" evidence="7">
    <location>
        <begin position="1351"/>
        <end position="1378"/>
    </location>
</feature>
<dbReference type="Proteomes" id="UP000789342">
    <property type="component" value="Unassembled WGS sequence"/>
</dbReference>
<feature type="coiled-coil region" evidence="7">
    <location>
        <begin position="945"/>
        <end position="972"/>
    </location>
</feature>